<dbReference type="Proteomes" id="UP001213623">
    <property type="component" value="Chromosome 3"/>
</dbReference>
<evidence type="ECO:0000256" key="2">
    <source>
        <dbReference type="ARBA" id="ARBA00004623"/>
    </source>
</evidence>
<dbReference type="GO" id="GO:0034045">
    <property type="term" value="C:phagophore assembly site membrane"/>
    <property type="evidence" value="ECO:0007669"/>
    <property type="project" value="UniProtKB-SubCell"/>
</dbReference>
<dbReference type="GO" id="GO:0034727">
    <property type="term" value="P:piecemeal microautophagy of the nucleus"/>
    <property type="evidence" value="ECO:0007669"/>
    <property type="project" value="TreeGrafter"/>
</dbReference>
<comment type="catalytic activity">
    <reaction evidence="11">
        <text>a 1,2-diacyl-sn-glycero-3-phosphoethanolamine(in) = a 1,2-diacyl-sn-glycero-3-phosphoethanolamine(out)</text>
        <dbReference type="Rhea" id="RHEA:38895"/>
        <dbReference type="ChEBI" id="CHEBI:64612"/>
    </reaction>
</comment>
<evidence type="ECO:0000256" key="9">
    <source>
        <dbReference type="ARBA" id="ARBA00023136"/>
    </source>
</evidence>
<dbReference type="GO" id="GO:0032266">
    <property type="term" value="F:phosphatidylinositol-3-phosphate binding"/>
    <property type="evidence" value="ECO:0007669"/>
    <property type="project" value="TreeGrafter"/>
</dbReference>
<name>A0AAF0EIM9_9BASI</name>
<evidence type="ECO:0000313" key="16">
    <source>
        <dbReference type="Proteomes" id="UP001213623"/>
    </source>
</evidence>
<dbReference type="GO" id="GO:0000422">
    <property type="term" value="P:autophagy of mitochondrion"/>
    <property type="evidence" value="ECO:0007669"/>
    <property type="project" value="TreeGrafter"/>
</dbReference>
<keyword evidence="7" id="KW-0072">Autophagy</keyword>
<keyword evidence="6" id="KW-0256">Endoplasmic reticulum</keyword>
<evidence type="ECO:0000256" key="6">
    <source>
        <dbReference type="ARBA" id="ARBA00022824"/>
    </source>
</evidence>
<dbReference type="GO" id="GO:0005789">
    <property type="term" value="C:endoplasmic reticulum membrane"/>
    <property type="evidence" value="ECO:0007669"/>
    <property type="project" value="UniProtKB-SubCell"/>
</dbReference>
<evidence type="ECO:0000256" key="11">
    <source>
        <dbReference type="ARBA" id="ARBA00024615"/>
    </source>
</evidence>
<dbReference type="PANTHER" id="PTHR13190">
    <property type="entry name" value="AUTOPHAGY-RELATED 2, ISOFORM A"/>
    <property type="match status" value="1"/>
</dbReference>
<keyword evidence="9" id="KW-0472">Membrane</keyword>
<sequence>MWASAGGLFSSLLSWSIPQSVQNSVVCFFLRKTLGRFLSTPDLSTPDAFEFHDGALLIRDLECNVAAVQDICPSGIPSIQKLHIDRVEVQLPWSNIFTGTVRVIVQTPRAWACLEAHTDASNPFTPSKNETEDIRIIDRESSDDSNDSNHEEPPHEATSSTLDHLAASFGKALVQRLVVVVEDTDLRLRCSLGTAILKVLQFSFDGEKETMSCTNTQLQVLRRPSSMDSSEYTPDTSEPSVSSFFEDDAPGSISVDVLRIDESMKLHVQPGESHEPLVSLVAPCIQVLASFDDMLFLQELQAELLRSLRTFSSLPEPALDLSIGSSCLRAQISRWTGCILLNERSSLNDLGAHIALECENLALEAHYDGSQITSSTFQVEQLVVDEVFMNGTRAPVIRIHSQQEAIHDAPTDPPVWPLGSRCMGRGDWDQIYPLPSSAEQALALRQRDTDMHMDIAPAQLLLDLEILQRVLPLLRSFGTNSKETDGDSWFSWSLVHWLLSFLPIMSISCDKAHMTLRVPKVSTDHFESPRSGLWFLECDHIRTCNQRPVEMPESEQVHVDLSRVCVYHASSSPMARCVCDFSLAKDTEEAAIQIDMRVSTTAEGRSMADLRLEVPELGLGVDSSIVSSLYYLADDFLMWASAISTAWDHSAEGVQDVLPPEPESRPDLAPLSEGASIHLFLHHAFLSEDIVATVMKDLCISSQLGHWRWSISNAHLRFDMYPEPTMSHEVNSAWMKLFLEGLALSYESIPGDPSQLTMCIDNLRVVNEMPGSHMALPLSWSRHPSHSLRLQVTWHLNSRLSDVSVTLESGPIRLYLDPRMLSFLASWMPRHSTHVPFVPLSKVIVRPMELTVDYEPPPFQGVLPRDPVLWERLNLLTFHESTIHLRHIQGTEVQSWSALGRLFIESWAPDVSSTHLIAPFDKLAPISACSSSGTDHVRLLLVPISEDGNTISSDSAIEDTMRYVSQLRPGTPIHLELDGPLLGGCMPSSWSGTISSQDAQHVGSTLLAVLTHPLPFDRDSPPTALYATPFVSV</sequence>
<dbReference type="GO" id="GO:0061723">
    <property type="term" value="P:glycophagy"/>
    <property type="evidence" value="ECO:0007669"/>
    <property type="project" value="TreeGrafter"/>
</dbReference>
<evidence type="ECO:0000256" key="13">
    <source>
        <dbReference type="SAM" id="MobiDB-lite"/>
    </source>
</evidence>
<dbReference type="GO" id="GO:0043495">
    <property type="term" value="F:protein-membrane adaptor activity"/>
    <property type="evidence" value="ECO:0007669"/>
    <property type="project" value="TreeGrafter"/>
</dbReference>
<feature type="compositionally biased region" description="Polar residues" evidence="13">
    <location>
        <begin position="226"/>
        <end position="243"/>
    </location>
</feature>
<protein>
    <recommendedName>
        <fullName evidence="4">Autophagy-related protein 2</fullName>
    </recommendedName>
</protein>
<accession>A0AAF0EIM9</accession>
<keyword evidence="8" id="KW-0445">Lipid transport</keyword>
<evidence type="ECO:0000256" key="3">
    <source>
        <dbReference type="ARBA" id="ARBA00009714"/>
    </source>
</evidence>
<dbReference type="InterPro" id="IPR026849">
    <property type="entry name" value="ATG2"/>
</dbReference>
<evidence type="ECO:0000256" key="1">
    <source>
        <dbReference type="ARBA" id="ARBA00004406"/>
    </source>
</evidence>
<organism evidence="15 16">
    <name type="scientific">Malassezia nana</name>
    <dbReference type="NCBI Taxonomy" id="180528"/>
    <lineage>
        <taxon>Eukaryota</taxon>
        <taxon>Fungi</taxon>
        <taxon>Dikarya</taxon>
        <taxon>Basidiomycota</taxon>
        <taxon>Ustilaginomycotina</taxon>
        <taxon>Malasseziomycetes</taxon>
        <taxon>Malasseziales</taxon>
        <taxon>Malasseziaceae</taxon>
        <taxon>Malassezia</taxon>
    </lineage>
</organism>
<feature type="region of interest" description="Disordered" evidence="13">
    <location>
        <begin position="222"/>
        <end position="243"/>
    </location>
</feature>
<dbReference type="PANTHER" id="PTHR13190:SF1">
    <property type="entry name" value="AUTOPHAGY-RELATED 2, ISOFORM A"/>
    <property type="match status" value="1"/>
</dbReference>
<keyword evidence="16" id="KW-1185">Reference proteome</keyword>
<reference evidence="15" key="1">
    <citation type="submission" date="2023-03" db="EMBL/GenBank/DDBJ databases">
        <title>Mating type loci evolution in Malassezia.</title>
        <authorList>
            <person name="Coelho M.A."/>
        </authorList>
    </citation>
    <scope>NUCLEOTIDE SEQUENCE</scope>
    <source>
        <strain evidence="15">CBS 9557</strain>
    </source>
</reference>
<comment type="similarity">
    <text evidence="3">Belongs to the ATG2 family.</text>
</comment>
<dbReference type="GO" id="GO:0006869">
    <property type="term" value="P:lipid transport"/>
    <property type="evidence" value="ECO:0007669"/>
    <property type="project" value="UniProtKB-KW"/>
</dbReference>
<keyword evidence="5" id="KW-0813">Transport</keyword>
<feature type="compositionally biased region" description="Basic and acidic residues" evidence="13">
    <location>
        <begin position="140"/>
        <end position="155"/>
    </location>
</feature>
<dbReference type="GO" id="GO:0061709">
    <property type="term" value="P:reticulophagy"/>
    <property type="evidence" value="ECO:0007669"/>
    <property type="project" value="TreeGrafter"/>
</dbReference>
<evidence type="ECO:0000256" key="7">
    <source>
        <dbReference type="ARBA" id="ARBA00023006"/>
    </source>
</evidence>
<feature type="region of interest" description="Disordered" evidence="13">
    <location>
        <begin position="140"/>
        <end position="162"/>
    </location>
</feature>
<comment type="catalytic activity">
    <reaction evidence="10">
        <text>a 1,2-diacyl-sn-glycero-3-phospho-L-serine(in) = a 1,2-diacyl-sn-glycero-3-phospho-L-serine(out)</text>
        <dbReference type="Rhea" id="RHEA:38663"/>
        <dbReference type="ChEBI" id="CHEBI:57262"/>
    </reaction>
</comment>
<feature type="signal peptide" evidence="14">
    <location>
        <begin position="1"/>
        <end position="23"/>
    </location>
</feature>
<evidence type="ECO:0000256" key="10">
    <source>
        <dbReference type="ARBA" id="ARBA00024479"/>
    </source>
</evidence>
<dbReference type="GO" id="GO:0000045">
    <property type="term" value="P:autophagosome assembly"/>
    <property type="evidence" value="ECO:0007669"/>
    <property type="project" value="TreeGrafter"/>
</dbReference>
<evidence type="ECO:0000313" key="15">
    <source>
        <dbReference type="EMBL" id="WFD26565.1"/>
    </source>
</evidence>
<comment type="catalytic activity">
    <reaction evidence="12">
        <text>a 1,2-diacyl-sn-glycero-3-phosphocholine(in) = a 1,2-diacyl-sn-glycero-3-phosphocholine(out)</text>
        <dbReference type="Rhea" id="RHEA:38571"/>
        <dbReference type="ChEBI" id="CHEBI:57643"/>
    </reaction>
</comment>
<evidence type="ECO:0000256" key="14">
    <source>
        <dbReference type="SAM" id="SignalP"/>
    </source>
</evidence>
<dbReference type="GO" id="GO:0061908">
    <property type="term" value="C:phagophore"/>
    <property type="evidence" value="ECO:0007669"/>
    <property type="project" value="TreeGrafter"/>
</dbReference>
<gene>
    <name evidence="15" type="primary">ATG2</name>
    <name evidence="15" type="ORF">MNAN1_001548</name>
</gene>
<dbReference type="AlphaFoldDB" id="A0AAF0EIM9"/>
<evidence type="ECO:0000256" key="4">
    <source>
        <dbReference type="ARBA" id="ARBA00018070"/>
    </source>
</evidence>
<evidence type="ECO:0000256" key="8">
    <source>
        <dbReference type="ARBA" id="ARBA00023055"/>
    </source>
</evidence>
<feature type="chain" id="PRO_5042294003" description="Autophagy-related protein 2" evidence="14">
    <location>
        <begin position="24"/>
        <end position="1033"/>
    </location>
</feature>
<dbReference type="EMBL" id="CP119894">
    <property type="protein sequence ID" value="WFD26565.1"/>
    <property type="molecule type" value="Genomic_DNA"/>
</dbReference>
<evidence type="ECO:0000256" key="12">
    <source>
        <dbReference type="ARBA" id="ARBA00024631"/>
    </source>
</evidence>
<comment type="subcellular location">
    <subcellularLocation>
        <location evidence="1">Endoplasmic reticulum membrane</location>
        <topology evidence="1">Peripheral membrane protein</topology>
    </subcellularLocation>
    <subcellularLocation>
        <location evidence="2">Preautophagosomal structure membrane</location>
        <topology evidence="2">Peripheral membrane protein</topology>
    </subcellularLocation>
</comment>
<evidence type="ECO:0000256" key="5">
    <source>
        <dbReference type="ARBA" id="ARBA00022448"/>
    </source>
</evidence>
<proteinExistence type="inferred from homology"/>
<keyword evidence="14" id="KW-0732">Signal</keyword>